<dbReference type="PROSITE" id="PS51178">
    <property type="entry name" value="PASTA"/>
    <property type="match status" value="1"/>
</dbReference>
<dbReference type="PANTHER" id="PTHR32282">
    <property type="entry name" value="BINDING PROTEIN TRANSPEPTIDASE, PUTATIVE-RELATED"/>
    <property type="match status" value="1"/>
</dbReference>
<dbReference type="GO" id="GO:0030288">
    <property type="term" value="C:outer membrane-bounded periplasmic space"/>
    <property type="evidence" value="ECO:0007669"/>
    <property type="project" value="TreeGrafter"/>
</dbReference>
<dbReference type="Pfam" id="PF00905">
    <property type="entry name" value="Transpeptidase"/>
    <property type="match status" value="1"/>
</dbReference>
<evidence type="ECO:0000256" key="5">
    <source>
        <dbReference type="ARBA" id="ARBA00022676"/>
    </source>
</evidence>
<keyword evidence="18" id="KW-1185">Reference proteome</keyword>
<keyword evidence="10" id="KW-0511">Multifunctional enzyme</keyword>
<keyword evidence="15" id="KW-0472">Membrane</keyword>
<dbReference type="CDD" id="cd06577">
    <property type="entry name" value="PASTA_pknB"/>
    <property type="match status" value="1"/>
</dbReference>
<feature type="compositionally biased region" description="Polar residues" evidence="14">
    <location>
        <begin position="789"/>
        <end position="819"/>
    </location>
</feature>
<keyword evidence="5" id="KW-0328">Glycosyltransferase</keyword>
<evidence type="ECO:0000259" key="16">
    <source>
        <dbReference type="PROSITE" id="PS51178"/>
    </source>
</evidence>
<feature type="domain" description="PASTA" evidence="16">
    <location>
        <begin position="703"/>
        <end position="766"/>
    </location>
</feature>
<dbReference type="Gene3D" id="3.30.10.20">
    <property type="match status" value="1"/>
</dbReference>
<dbReference type="InterPro" id="IPR001264">
    <property type="entry name" value="Glyco_trans_51"/>
</dbReference>
<keyword evidence="4" id="KW-0645">Protease</keyword>
<dbReference type="SUPFAM" id="SSF53955">
    <property type="entry name" value="Lysozyme-like"/>
    <property type="match status" value="1"/>
</dbReference>
<name>A0A1M4VRS5_STRHI</name>
<evidence type="ECO:0000256" key="3">
    <source>
        <dbReference type="ARBA" id="ARBA00022645"/>
    </source>
</evidence>
<organism evidence="17 18">
    <name type="scientific">Streptoalloteichus hindustanus</name>
    <dbReference type="NCBI Taxonomy" id="2017"/>
    <lineage>
        <taxon>Bacteria</taxon>
        <taxon>Bacillati</taxon>
        <taxon>Actinomycetota</taxon>
        <taxon>Actinomycetes</taxon>
        <taxon>Pseudonocardiales</taxon>
        <taxon>Pseudonocardiaceae</taxon>
        <taxon>Streptoalloteichus</taxon>
    </lineage>
</organism>
<dbReference type="GO" id="GO:0008955">
    <property type="term" value="F:peptidoglycan glycosyltransferase activity"/>
    <property type="evidence" value="ECO:0007669"/>
    <property type="project" value="UniProtKB-EC"/>
</dbReference>
<dbReference type="Pfam" id="PF03793">
    <property type="entry name" value="PASTA"/>
    <property type="match status" value="1"/>
</dbReference>
<dbReference type="GO" id="GO:0009002">
    <property type="term" value="F:serine-type D-Ala-D-Ala carboxypeptidase activity"/>
    <property type="evidence" value="ECO:0007669"/>
    <property type="project" value="UniProtKB-EC"/>
</dbReference>
<keyword evidence="15" id="KW-0812">Transmembrane</keyword>
<dbReference type="Pfam" id="PF00912">
    <property type="entry name" value="Transgly"/>
    <property type="match status" value="1"/>
</dbReference>
<feature type="region of interest" description="Disordered" evidence="14">
    <location>
        <begin position="767"/>
        <end position="841"/>
    </location>
</feature>
<evidence type="ECO:0000256" key="6">
    <source>
        <dbReference type="ARBA" id="ARBA00022679"/>
    </source>
</evidence>
<comment type="catalytic activity">
    <reaction evidence="12">
        <text>Preferential cleavage: (Ac)2-L-Lys-D-Ala-|-D-Ala. Also transpeptidation of peptidyl-alanyl moieties that are N-acyl substituents of D-alanine.</text>
        <dbReference type="EC" id="3.4.16.4"/>
    </reaction>
</comment>
<evidence type="ECO:0000313" key="17">
    <source>
        <dbReference type="EMBL" id="SHE71659.1"/>
    </source>
</evidence>
<dbReference type="PANTHER" id="PTHR32282:SF33">
    <property type="entry name" value="PEPTIDOGLYCAN GLYCOSYLTRANSFERASE"/>
    <property type="match status" value="1"/>
</dbReference>
<dbReference type="EMBL" id="FQVN01000001">
    <property type="protein sequence ID" value="SHE71659.1"/>
    <property type="molecule type" value="Genomic_DNA"/>
</dbReference>
<dbReference type="Gene3D" id="3.40.710.10">
    <property type="entry name" value="DD-peptidase/beta-lactamase superfamily"/>
    <property type="match status" value="1"/>
</dbReference>
<evidence type="ECO:0000256" key="1">
    <source>
        <dbReference type="ARBA" id="ARBA00007090"/>
    </source>
</evidence>
<keyword evidence="11" id="KW-0961">Cell wall biogenesis/degradation</keyword>
<evidence type="ECO:0000256" key="13">
    <source>
        <dbReference type="ARBA" id="ARBA00049902"/>
    </source>
</evidence>
<keyword evidence="15" id="KW-1133">Transmembrane helix</keyword>
<feature type="compositionally biased region" description="Low complexity" evidence="14">
    <location>
        <begin position="774"/>
        <end position="783"/>
    </location>
</feature>
<evidence type="ECO:0000256" key="15">
    <source>
        <dbReference type="SAM" id="Phobius"/>
    </source>
</evidence>
<dbReference type="InterPro" id="IPR036950">
    <property type="entry name" value="PBP_transglycosylase"/>
</dbReference>
<evidence type="ECO:0000256" key="10">
    <source>
        <dbReference type="ARBA" id="ARBA00023268"/>
    </source>
</evidence>
<keyword evidence="6" id="KW-0808">Transferase</keyword>
<comment type="catalytic activity">
    <reaction evidence="13">
        <text>[GlcNAc-(1-&gt;4)-Mur2Ac(oyl-L-Ala-gamma-D-Glu-L-Lys-D-Ala-D-Ala)](n)-di-trans,octa-cis-undecaprenyl diphosphate + beta-D-GlcNAc-(1-&gt;4)-Mur2Ac(oyl-L-Ala-gamma-D-Glu-L-Lys-D-Ala-D-Ala)-di-trans,octa-cis-undecaprenyl diphosphate = [GlcNAc-(1-&gt;4)-Mur2Ac(oyl-L-Ala-gamma-D-Glu-L-Lys-D-Ala-D-Ala)](n+1)-di-trans,octa-cis-undecaprenyl diphosphate + di-trans,octa-cis-undecaprenyl diphosphate + H(+)</text>
        <dbReference type="Rhea" id="RHEA:23708"/>
        <dbReference type="Rhea" id="RHEA-COMP:9602"/>
        <dbReference type="Rhea" id="RHEA-COMP:9603"/>
        <dbReference type="ChEBI" id="CHEBI:15378"/>
        <dbReference type="ChEBI" id="CHEBI:58405"/>
        <dbReference type="ChEBI" id="CHEBI:60033"/>
        <dbReference type="ChEBI" id="CHEBI:78435"/>
        <dbReference type="EC" id="2.4.99.28"/>
    </reaction>
</comment>
<proteinExistence type="inferred from homology"/>
<evidence type="ECO:0000256" key="8">
    <source>
        <dbReference type="ARBA" id="ARBA00022960"/>
    </source>
</evidence>
<dbReference type="STRING" id="2017.SAMN05444320_101865"/>
<dbReference type="InterPro" id="IPR001460">
    <property type="entry name" value="PCN-bd_Tpept"/>
</dbReference>
<evidence type="ECO:0000256" key="12">
    <source>
        <dbReference type="ARBA" id="ARBA00034000"/>
    </source>
</evidence>
<sequence>MTVTLAPVRVRDGLLQLLGLCVLAGVLVAGMLFPVVGSIGVVSNRASDTVDNISADLVSVDPPLVTTITDVTGNAIAYLYDQYRVLTPPDRIADTMKAAIVAMEDKRFYEHDGVDWRGTMRAFVTNQLHGEIAQGGSSLTQQYIKNYLVHVVAKTPTERARATEQTPARKLREIRVALQLEKRLGKDEILSRYLNVVPFGNQTYGVAAAARTYFDTTPDQLTIPQAATLAGLVNQPGYLNPVTNPDGAIRRRNTVIDKMVDYGSITREMGEDAKQQPLGLVQPLNMLQNGCIGAGPSDGFFCSYVLQYLERAGFSLDQIRRGGYTIKTTLDPLVTKAAKQAAEAQVPKQTTGIANTVAVVQPGRDRHRVRALVANRDYGLDVEKGQTQYDLPSGVTKFGAGSIYKIFVAAAALEKGMGIHNVVDVPSSYTSRVYLNNLGPYTVHNAPTATYRSSLTLQDALAQSPNTTFVKLQERVGLDAAVDMAVRLGLREGMQGVNRSGDPLARDGSNGPSQAQFIKDNKIGPFTLGFGPTSVLELANVSATLMSGGMWCPPSPIEEVLDRNGRPVSLTEAPCEQVVAGGLANTLAVGLSKDDQQGGTAFTAAKEVDWNRPMIGKTGTTENYHSAGFTGSTPQFAGAALIFTDGVRPQGICDGRPPKLCGNGGHMFGGMVPARTWFAAMKEIHAGLPAEPLPPVDPRYLHGGDEVRVPDVVGRAENDARTLLEQAGYKVERRSINSSFPKGVVASQSPRGVALPGETVTIWVSSGFVPQPAPSQSSSAPSRPDNPGRTPSDQGSVPPSSQAPAPTTQNDGGQPSNPRFSDPLPGDPPPHRIPTLSPRRG</sequence>
<keyword evidence="8" id="KW-0133">Cell shape</keyword>
<keyword evidence="3 17" id="KW-0121">Carboxypeptidase</keyword>
<dbReference type="InterPro" id="IPR050396">
    <property type="entry name" value="Glycosyltr_51/Transpeptidase"/>
</dbReference>
<dbReference type="GO" id="GO:0008360">
    <property type="term" value="P:regulation of cell shape"/>
    <property type="evidence" value="ECO:0007669"/>
    <property type="project" value="UniProtKB-KW"/>
</dbReference>
<dbReference type="SUPFAM" id="SSF56601">
    <property type="entry name" value="beta-lactamase/transpeptidase-like"/>
    <property type="match status" value="1"/>
</dbReference>
<evidence type="ECO:0000256" key="7">
    <source>
        <dbReference type="ARBA" id="ARBA00022801"/>
    </source>
</evidence>
<dbReference type="InterPro" id="IPR012338">
    <property type="entry name" value="Beta-lactam/transpept-like"/>
</dbReference>
<accession>A0A1M4VRS5</accession>
<evidence type="ECO:0000313" key="18">
    <source>
        <dbReference type="Proteomes" id="UP000184501"/>
    </source>
</evidence>
<evidence type="ECO:0000256" key="4">
    <source>
        <dbReference type="ARBA" id="ARBA00022670"/>
    </source>
</evidence>
<feature type="transmembrane region" description="Helical" evidence="15">
    <location>
        <begin position="17"/>
        <end position="42"/>
    </location>
</feature>
<dbReference type="FunFam" id="1.10.3810.10:FF:000001">
    <property type="entry name" value="Penicillin-binding protein 1A"/>
    <property type="match status" value="1"/>
</dbReference>
<dbReference type="InterPro" id="IPR005543">
    <property type="entry name" value="PASTA_dom"/>
</dbReference>
<comment type="similarity">
    <text evidence="1">In the C-terminal section; belongs to the transpeptidase family.</text>
</comment>
<dbReference type="GO" id="GO:0071555">
    <property type="term" value="P:cell wall organization"/>
    <property type="evidence" value="ECO:0007669"/>
    <property type="project" value="UniProtKB-KW"/>
</dbReference>
<protein>
    <submittedName>
        <fullName evidence="17">Membrane carboxypeptidase (Penicillin-binding protein)</fullName>
    </submittedName>
</protein>
<evidence type="ECO:0000256" key="2">
    <source>
        <dbReference type="ARBA" id="ARBA00007739"/>
    </source>
</evidence>
<dbReference type="AlphaFoldDB" id="A0A1M4VRS5"/>
<dbReference type="GO" id="GO:0009252">
    <property type="term" value="P:peptidoglycan biosynthetic process"/>
    <property type="evidence" value="ECO:0007669"/>
    <property type="project" value="UniProtKB-KW"/>
</dbReference>
<gene>
    <name evidence="17" type="ORF">SAMN05444320_101865</name>
</gene>
<evidence type="ECO:0000256" key="9">
    <source>
        <dbReference type="ARBA" id="ARBA00022984"/>
    </source>
</evidence>
<dbReference type="GO" id="GO:0006508">
    <property type="term" value="P:proteolysis"/>
    <property type="evidence" value="ECO:0007669"/>
    <property type="project" value="UniProtKB-KW"/>
</dbReference>
<dbReference type="GO" id="GO:0008658">
    <property type="term" value="F:penicillin binding"/>
    <property type="evidence" value="ECO:0007669"/>
    <property type="project" value="InterPro"/>
</dbReference>
<reference evidence="17 18" key="1">
    <citation type="submission" date="2016-11" db="EMBL/GenBank/DDBJ databases">
        <authorList>
            <person name="Jaros S."/>
            <person name="Januszkiewicz K."/>
            <person name="Wedrychowicz H."/>
        </authorList>
    </citation>
    <scope>NUCLEOTIDE SEQUENCE [LARGE SCALE GENOMIC DNA]</scope>
    <source>
        <strain evidence="17 18">DSM 44523</strain>
    </source>
</reference>
<keyword evidence="9" id="KW-0573">Peptidoglycan synthesis</keyword>
<dbReference type="SMART" id="SM00740">
    <property type="entry name" value="PASTA"/>
    <property type="match status" value="1"/>
</dbReference>
<dbReference type="Proteomes" id="UP000184501">
    <property type="component" value="Unassembled WGS sequence"/>
</dbReference>
<evidence type="ECO:0000256" key="14">
    <source>
        <dbReference type="SAM" id="MobiDB-lite"/>
    </source>
</evidence>
<evidence type="ECO:0000256" key="11">
    <source>
        <dbReference type="ARBA" id="ARBA00023316"/>
    </source>
</evidence>
<dbReference type="Gene3D" id="1.10.3810.10">
    <property type="entry name" value="Biosynthetic peptidoglycan transglycosylase-like"/>
    <property type="match status" value="1"/>
</dbReference>
<comment type="similarity">
    <text evidence="2">In the N-terminal section; belongs to the glycosyltransferase 51 family.</text>
</comment>
<keyword evidence="7" id="KW-0378">Hydrolase</keyword>
<dbReference type="InterPro" id="IPR023346">
    <property type="entry name" value="Lysozyme-like_dom_sf"/>
</dbReference>